<dbReference type="AlphaFoldDB" id="A0A1R1MLW2"/>
<feature type="domain" description="Metalloprotease TldD/E N-terminal" evidence="5">
    <location>
        <begin position="24"/>
        <end position="84"/>
    </location>
</feature>
<dbReference type="Gene3D" id="3.30.2290.10">
    <property type="entry name" value="PmbA/TldD superfamily"/>
    <property type="match status" value="1"/>
</dbReference>
<accession>A0A1R1MLW2</accession>
<organism evidence="8 9">
    <name type="scientific">Desulfurobacterium indicum</name>
    <dbReference type="NCBI Taxonomy" id="1914305"/>
    <lineage>
        <taxon>Bacteria</taxon>
        <taxon>Pseudomonadati</taxon>
        <taxon>Aquificota</taxon>
        <taxon>Aquificia</taxon>
        <taxon>Desulfurobacteriales</taxon>
        <taxon>Desulfurobacteriaceae</taxon>
        <taxon>Desulfurobacterium</taxon>
    </lineage>
</organism>
<dbReference type="GO" id="GO:0006508">
    <property type="term" value="P:proteolysis"/>
    <property type="evidence" value="ECO:0007669"/>
    <property type="project" value="UniProtKB-KW"/>
</dbReference>
<dbReference type="InterPro" id="IPR051463">
    <property type="entry name" value="Peptidase_U62_metallo"/>
</dbReference>
<dbReference type="InterPro" id="IPR045569">
    <property type="entry name" value="Metalloprtase-TldD/E_C"/>
</dbReference>
<dbReference type="SUPFAM" id="SSF111283">
    <property type="entry name" value="Putative modulator of DNA gyrase, PmbA/TldD"/>
    <property type="match status" value="1"/>
</dbReference>
<gene>
    <name evidence="8" type="ORF">BLW93_03135</name>
</gene>
<evidence type="ECO:0000259" key="7">
    <source>
        <dbReference type="Pfam" id="PF19290"/>
    </source>
</evidence>
<dbReference type="STRING" id="1914305.BLW93_03135"/>
<evidence type="ECO:0000259" key="6">
    <source>
        <dbReference type="Pfam" id="PF19289"/>
    </source>
</evidence>
<dbReference type="InterPro" id="IPR036059">
    <property type="entry name" value="TldD/PmbA_sf"/>
</dbReference>
<dbReference type="RefSeq" id="WP_076712661.1">
    <property type="nucleotide sequence ID" value="NZ_MOEN01000008.1"/>
</dbReference>
<protein>
    <submittedName>
        <fullName evidence="8">Peptidase C69</fullName>
    </submittedName>
</protein>
<proteinExistence type="inferred from homology"/>
<dbReference type="Pfam" id="PF19289">
    <property type="entry name" value="PmbA_TldD_3rd"/>
    <property type="match status" value="1"/>
</dbReference>
<dbReference type="GO" id="GO:0005829">
    <property type="term" value="C:cytosol"/>
    <property type="evidence" value="ECO:0007669"/>
    <property type="project" value="TreeGrafter"/>
</dbReference>
<feature type="domain" description="Metalloprotease TldD/E central" evidence="7">
    <location>
        <begin position="116"/>
        <end position="221"/>
    </location>
</feature>
<evidence type="ECO:0000256" key="4">
    <source>
        <dbReference type="ARBA" id="ARBA00023049"/>
    </source>
</evidence>
<dbReference type="GO" id="GO:0008237">
    <property type="term" value="F:metallopeptidase activity"/>
    <property type="evidence" value="ECO:0007669"/>
    <property type="project" value="UniProtKB-KW"/>
</dbReference>
<keyword evidence="3" id="KW-0378">Hydrolase</keyword>
<name>A0A1R1MLW2_9BACT</name>
<evidence type="ECO:0000313" key="8">
    <source>
        <dbReference type="EMBL" id="OMH40798.1"/>
    </source>
</evidence>
<comment type="caution">
    <text evidence="8">The sequence shown here is derived from an EMBL/GenBank/DDBJ whole genome shotgun (WGS) entry which is preliminary data.</text>
</comment>
<dbReference type="InterPro" id="IPR002510">
    <property type="entry name" value="Metalloprtase-TldD/E_N"/>
</dbReference>
<dbReference type="Pfam" id="PF19290">
    <property type="entry name" value="PmbA_TldD_2nd"/>
    <property type="match status" value="1"/>
</dbReference>
<dbReference type="PANTHER" id="PTHR30624:SF4">
    <property type="entry name" value="METALLOPROTEASE TLDD"/>
    <property type="match status" value="1"/>
</dbReference>
<dbReference type="OrthoDB" id="9803213at2"/>
<dbReference type="PIRSF" id="PIRSF004919">
    <property type="entry name" value="TldD"/>
    <property type="match status" value="1"/>
</dbReference>
<dbReference type="InterPro" id="IPR035068">
    <property type="entry name" value="TldD/PmbA_N"/>
</dbReference>
<evidence type="ECO:0000313" key="9">
    <source>
        <dbReference type="Proteomes" id="UP000187408"/>
    </source>
</evidence>
<evidence type="ECO:0000256" key="3">
    <source>
        <dbReference type="ARBA" id="ARBA00022801"/>
    </source>
</evidence>
<dbReference type="InterPro" id="IPR025502">
    <property type="entry name" value="TldD"/>
</dbReference>
<dbReference type="FunFam" id="3.30.2290.10:FF:000003">
    <property type="entry name" value="Zinc-dependent protease, TldD/PmbA family"/>
    <property type="match status" value="1"/>
</dbReference>
<dbReference type="EMBL" id="MOEN01000008">
    <property type="protein sequence ID" value="OMH40798.1"/>
    <property type="molecule type" value="Genomic_DNA"/>
</dbReference>
<keyword evidence="4" id="KW-0482">Metalloprotease</keyword>
<reference evidence="8 9" key="1">
    <citation type="submission" date="2016-10" db="EMBL/GenBank/DDBJ databases">
        <title>Genome sequence of a sulfur-reducing bacterium Desulfurobacterium indicum K6013.</title>
        <authorList>
            <person name="Cao J."/>
            <person name="Shao Z."/>
            <person name="Alain K."/>
            <person name="Jebbar M."/>
        </authorList>
    </citation>
    <scope>NUCLEOTIDE SEQUENCE [LARGE SCALE GENOMIC DNA]</scope>
    <source>
        <strain evidence="8 9">K6013</strain>
    </source>
</reference>
<evidence type="ECO:0000256" key="2">
    <source>
        <dbReference type="ARBA" id="ARBA00022670"/>
    </source>
</evidence>
<evidence type="ECO:0000259" key="5">
    <source>
        <dbReference type="Pfam" id="PF01523"/>
    </source>
</evidence>
<dbReference type="InterPro" id="IPR045570">
    <property type="entry name" value="Metalloprtase-TldD/E_cen_dom"/>
</dbReference>
<dbReference type="Pfam" id="PF01523">
    <property type="entry name" value="PmbA_TldD_1st"/>
    <property type="match status" value="1"/>
</dbReference>
<evidence type="ECO:0000256" key="1">
    <source>
        <dbReference type="ARBA" id="ARBA00005836"/>
    </source>
</evidence>
<keyword evidence="2" id="KW-0645">Protease</keyword>
<dbReference type="PANTHER" id="PTHR30624">
    <property type="entry name" value="UNCHARACTERIZED PROTEIN TLDD AND PMBA"/>
    <property type="match status" value="1"/>
</dbReference>
<feature type="domain" description="Metalloprotease TldD/E C-terminal" evidence="6">
    <location>
        <begin position="229"/>
        <end position="460"/>
    </location>
</feature>
<dbReference type="Proteomes" id="UP000187408">
    <property type="component" value="Unassembled WGS sequence"/>
</dbReference>
<keyword evidence="9" id="KW-1185">Reference proteome</keyword>
<sequence>MLVDFKELGEFGVRELLKRGADFADLFFEKKFTFVAKCEENRIENISNGIEIGVGIRMIKNGKTYYGFTNEITQKSILSVIENLAIASTSEKEISLDMRIKDKRYPEIVDGEIDFTIPVENKIMLLRRANYRARECGDRIKQVTVMLKDSIQEVVIVNSLGNIVEDVRPRVVFYVLVVASDGRTLQTGYEPVGHLGDYSIFEKITPEDIALKAAERAIKMLSAKPAPAGTFPVVISSKAGGTMVHEAVGHGLEADLANQGLSVYSGKIGEKVASDLVTVVDDGTLKGKYGSSGYDDEGVATAKNVLIENGILKGFMYDYLQASKANQNPTGNGRRESYMHVPIPRMTNTFIAPGHDDPEDIINDTKEGILVVKMGGGQVNTINGDFVFEISEGYMIENGKVTHPIKGASLIGNGPAVLQNIDAVGNDLGFAIGTCGKDGQGVPVSDALPTIRIKEMTVGGTKS</sequence>
<comment type="similarity">
    <text evidence="1">Belongs to the peptidase U62 family.</text>
</comment>